<evidence type="ECO:0000313" key="3">
    <source>
        <dbReference type="Proteomes" id="UP000198571"/>
    </source>
</evidence>
<sequence>MEKALDMALIDPEPEEEDYRRGKREEEKVYRIDTQWKTRSRMSVSEGNRSDYKVLQL</sequence>
<dbReference type="AlphaFoldDB" id="A0A1H9U0Y0"/>
<dbReference type="Proteomes" id="UP000198571">
    <property type="component" value="Unassembled WGS sequence"/>
</dbReference>
<evidence type="ECO:0000256" key="1">
    <source>
        <dbReference type="SAM" id="MobiDB-lite"/>
    </source>
</evidence>
<organism evidence="2 3">
    <name type="scientific">Salipaludibacillus aurantiacus</name>
    <dbReference type="NCBI Taxonomy" id="1601833"/>
    <lineage>
        <taxon>Bacteria</taxon>
        <taxon>Bacillati</taxon>
        <taxon>Bacillota</taxon>
        <taxon>Bacilli</taxon>
        <taxon>Bacillales</taxon>
        <taxon>Bacillaceae</taxon>
    </lineage>
</organism>
<reference evidence="3" key="1">
    <citation type="submission" date="2016-10" db="EMBL/GenBank/DDBJ databases">
        <authorList>
            <person name="Varghese N."/>
            <person name="Submissions S."/>
        </authorList>
    </citation>
    <scope>NUCLEOTIDE SEQUENCE [LARGE SCALE GENOMIC DNA]</scope>
    <source>
        <strain evidence="3">S9</strain>
    </source>
</reference>
<name>A0A1H9U0Y0_9BACI</name>
<protein>
    <submittedName>
        <fullName evidence="2">Uncharacterized protein</fullName>
    </submittedName>
</protein>
<accession>A0A1H9U0Y0</accession>
<gene>
    <name evidence="2" type="ORF">SAMN05518684_106215</name>
</gene>
<feature type="region of interest" description="Disordered" evidence="1">
    <location>
        <begin position="1"/>
        <end position="24"/>
    </location>
</feature>
<dbReference type="STRING" id="1601833.SAMN05518684_106215"/>
<evidence type="ECO:0000313" key="2">
    <source>
        <dbReference type="EMBL" id="SES02928.1"/>
    </source>
</evidence>
<dbReference type="EMBL" id="FOGT01000006">
    <property type="protein sequence ID" value="SES02928.1"/>
    <property type="molecule type" value="Genomic_DNA"/>
</dbReference>
<proteinExistence type="predicted"/>
<keyword evidence="3" id="KW-1185">Reference proteome</keyword>